<dbReference type="AlphaFoldDB" id="A0A069RH92"/>
<dbReference type="GO" id="GO:0019698">
    <property type="term" value="P:D-galacturonate catabolic process"/>
    <property type="evidence" value="ECO:0007669"/>
    <property type="project" value="TreeGrafter"/>
</dbReference>
<evidence type="ECO:0000313" key="3">
    <source>
        <dbReference type="Proteomes" id="UP000027946"/>
    </source>
</evidence>
<dbReference type="GO" id="GO:0016829">
    <property type="term" value="F:lyase activity"/>
    <property type="evidence" value="ECO:0007669"/>
    <property type="project" value="UniProtKB-KW"/>
</dbReference>
<dbReference type="EMBL" id="JJMM01000002">
    <property type="protein sequence ID" value="KDR96414.1"/>
    <property type="molecule type" value="Genomic_DNA"/>
</dbReference>
<dbReference type="OrthoDB" id="9804574at2"/>
<dbReference type="Pfam" id="PF20629">
    <property type="entry name" value="GD_AH_C"/>
    <property type="match status" value="1"/>
</dbReference>
<dbReference type="Proteomes" id="UP000027946">
    <property type="component" value="Unassembled WGS sequence"/>
</dbReference>
<gene>
    <name evidence="2" type="ORF">CLIT_2c00200</name>
</gene>
<feature type="domain" description="D-galactarate/Altronate dehydratase C-terminal" evidence="1">
    <location>
        <begin position="76"/>
        <end position="169"/>
    </location>
</feature>
<keyword evidence="2" id="KW-0378">Hydrolase</keyword>
<dbReference type="STRING" id="1121324.CLIT_2c00200"/>
<keyword evidence="3" id="KW-1185">Reference proteome</keyword>
<name>A0A069RH92_PEPLI</name>
<dbReference type="InterPro" id="IPR048332">
    <property type="entry name" value="GD_AH_C"/>
</dbReference>
<evidence type="ECO:0000313" key="2">
    <source>
        <dbReference type="EMBL" id="KDR96414.1"/>
    </source>
</evidence>
<protein>
    <submittedName>
        <fullName evidence="2">D-galactarate dehydratase/altronate hydrolase domain-containing protein</fullName>
    </submittedName>
</protein>
<reference evidence="2 3" key="1">
    <citation type="submission" date="2014-03" db="EMBL/GenBank/DDBJ databases">
        <title>Genome sequence of Clostridium litorale W6, DSM 5388.</title>
        <authorList>
            <person name="Poehlein A."/>
            <person name="Jagirdar A."/>
            <person name="Khonsari B."/>
            <person name="Chibani C.M."/>
            <person name="Gutierrez Gutierrez D.A."/>
            <person name="Davydova E."/>
            <person name="Alghaithi H.S."/>
            <person name="Nair K.P."/>
            <person name="Dhamotharan K."/>
            <person name="Chandran L."/>
            <person name="G W."/>
            <person name="Daniel R."/>
        </authorList>
    </citation>
    <scope>NUCLEOTIDE SEQUENCE [LARGE SCALE GENOMIC DNA]</scope>
    <source>
        <strain evidence="2 3">W6</strain>
    </source>
</reference>
<dbReference type="GO" id="GO:0016787">
    <property type="term" value="F:hydrolase activity"/>
    <property type="evidence" value="ECO:0007669"/>
    <property type="project" value="UniProtKB-KW"/>
</dbReference>
<dbReference type="InterPro" id="IPR052172">
    <property type="entry name" value="UxaA_altronate/galactarate_dh"/>
</dbReference>
<dbReference type="eggNOG" id="COG2721">
    <property type="taxonomic scope" value="Bacteria"/>
</dbReference>
<dbReference type="PANTHER" id="PTHR30536:SF5">
    <property type="entry name" value="ALTRONATE DEHYDRATASE"/>
    <property type="match status" value="1"/>
</dbReference>
<comment type="caution">
    <text evidence="2">The sequence shown here is derived from an EMBL/GenBank/DDBJ whole genome shotgun (WGS) entry which is preliminary data.</text>
</comment>
<dbReference type="PANTHER" id="PTHR30536">
    <property type="entry name" value="ALTRONATE/GALACTARATE DEHYDRATASE"/>
    <property type="match status" value="1"/>
</dbReference>
<sequence length="182" mass="20118">MYFKGYKRSNGTVGIRNKMLIISVDECLEGISRKIADEFEDVIIVTNYNTCMLGGNEETLSNLINIGCNPNVAGVLVMAMHFAAVGAQLILWTSGGAGFNNQLIPVIRVSGNENLINEDIDIDASKIMRNEDTVEDVGSRIFDKIIKVAGGEKTSIEDVGYSYCTLYQKDTRLEYCIKKCEL</sequence>
<dbReference type="RefSeq" id="WP_038260774.1">
    <property type="nucleotide sequence ID" value="NZ_FSRH01000001.1"/>
</dbReference>
<organism evidence="2 3">
    <name type="scientific">Peptoclostridium litorale DSM 5388</name>
    <dbReference type="NCBI Taxonomy" id="1121324"/>
    <lineage>
        <taxon>Bacteria</taxon>
        <taxon>Bacillati</taxon>
        <taxon>Bacillota</taxon>
        <taxon>Clostridia</taxon>
        <taxon>Peptostreptococcales</taxon>
        <taxon>Peptoclostridiaceae</taxon>
        <taxon>Peptoclostridium</taxon>
    </lineage>
</organism>
<evidence type="ECO:0000259" key="1">
    <source>
        <dbReference type="Pfam" id="PF20629"/>
    </source>
</evidence>
<accession>A0A069RH92</accession>
<proteinExistence type="predicted"/>